<feature type="domain" description="ABC transporter" evidence="10">
    <location>
        <begin position="356"/>
        <end position="593"/>
    </location>
</feature>
<dbReference type="Pfam" id="PF00005">
    <property type="entry name" value="ABC_tran"/>
    <property type="match status" value="1"/>
</dbReference>
<keyword evidence="2" id="KW-0813">Transport</keyword>
<protein>
    <submittedName>
        <fullName evidence="12">ABC transporter ATP-binding protein</fullName>
    </submittedName>
</protein>
<keyword evidence="3" id="KW-1003">Cell membrane</keyword>
<keyword evidence="13" id="KW-1185">Reference proteome</keyword>
<dbReference type="PROSITE" id="PS50929">
    <property type="entry name" value="ABC_TM1F"/>
    <property type="match status" value="1"/>
</dbReference>
<gene>
    <name evidence="12" type="ORF">FKZ61_09710</name>
</gene>
<evidence type="ECO:0000256" key="5">
    <source>
        <dbReference type="ARBA" id="ARBA00022741"/>
    </source>
</evidence>
<dbReference type="CDD" id="cd07346">
    <property type="entry name" value="ABC_6TM_exporters"/>
    <property type="match status" value="1"/>
</dbReference>
<evidence type="ECO:0000256" key="9">
    <source>
        <dbReference type="SAM" id="Phobius"/>
    </source>
</evidence>
<keyword evidence="8 9" id="KW-0472">Membrane</keyword>
<dbReference type="RefSeq" id="WP_141609922.1">
    <property type="nucleotide sequence ID" value="NZ_VIGC02000010.1"/>
</dbReference>
<feature type="transmembrane region" description="Helical" evidence="9">
    <location>
        <begin position="54"/>
        <end position="71"/>
    </location>
</feature>
<keyword evidence="4 9" id="KW-0812">Transmembrane</keyword>
<feature type="transmembrane region" description="Helical" evidence="9">
    <location>
        <begin position="21"/>
        <end position="42"/>
    </location>
</feature>
<dbReference type="InterPro" id="IPR027417">
    <property type="entry name" value="P-loop_NTPase"/>
</dbReference>
<dbReference type="InterPro" id="IPR003593">
    <property type="entry name" value="AAA+_ATPase"/>
</dbReference>
<evidence type="ECO:0000256" key="6">
    <source>
        <dbReference type="ARBA" id="ARBA00022840"/>
    </source>
</evidence>
<dbReference type="GO" id="GO:0015421">
    <property type="term" value="F:ABC-type oligopeptide transporter activity"/>
    <property type="evidence" value="ECO:0007669"/>
    <property type="project" value="TreeGrafter"/>
</dbReference>
<evidence type="ECO:0000256" key="8">
    <source>
        <dbReference type="ARBA" id="ARBA00023136"/>
    </source>
</evidence>
<evidence type="ECO:0000313" key="12">
    <source>
        <dbReference type="EMBL" id="TQE96005.1"/>
    </source>
</evidence>
<dbReference type="PROSITE" id="PS50893">
    <property type="entry name" value="ABC_TRANSPORTER_2"/>
    <property type="match status" value="1"/>
</dbReference>
<comment type="caution">
    <text evidence="12">The sequence shown here is derived from an EMBL/GenBank/DDBJ whole genome shotgun (WGS) entry which is preliminary data.</text>
</comment>
<keyword evidence="5" id="KW-0547">Nucleotide-binding</keyword>
<evidence type="ECO:0000259" key="11">
    <source>
        <dbReference type="PROSITE" id="PS50929"/>
    </source>
</evidence>
<dbReference type="Pfam" id="PF00664">
    <property type="entry name" value="ABC_membrane"/>
    <property type="match status" value="1"/>
</dbReference>
<dbReference type="InParanoid" id="A0A540VGV9"/>
<evidence type="ECO:0000313" key="13">
    <source>
        <dbReference type="Proteomes" id="UP000317371"/>
    </source>
</evidence>
<dbReference type="InterPro" id="IPR011527">
    <property type="entry name" value="ABC1_TM_dom"/>
</dbReference>
<dbReference type="PANTHER" id="PTHR43394:SF1">
    <property type="entry name" value="ATP-BINDING CASSETTE SUB-FAMILY B MEMBER 10, MITOCHONDRIAL"/>
    <property type="match status" value="1"/>
</dbReference>
<feature type="transmembrane region" description="Helical" evidence="9">
    <location>
        <begin position="128"/>
        <end position="153"/>
    </location>
</feature>
<evidence type="ECO:0000259" key="10">
    <source>
        <dbReference type="PROSITE" id="PS50893"/>
    </source>
</evidence>
<dbReference type="InterPro" id="IPR039421">
    <property type="entry name" value="Type_1_exporter"/>
</dbReference>
<dbReference type="Gene3D" id="1.20.1560.10">
    <property type="entry name" value="ABC transporter type 1, transmembrane domain"/>
    <property type="match status" value="1"/>
</dbReference>
<dbReference type="Proteomes" id="UP000317371">
    <property type="component" value="Unassembled WGS sequence"/>
</dbReference>
<keyword evidence="6 12" id="KW-0067">ATP-binding</keyword>
<dbReference type="SMART" id="SM00382">
    <property type="entry name" value="AAA"/>
    <property type="match status" value="1"/>
</dbReference>
<evidence type="ECO:0000256" key="3">
    <source>
        <dbReference type="ARBA" id="ARBA00022475"/>
    </source>
</evidence>
<dbReference type="FunFam" id="3.40.50.300:FF:000299">
    <property type="entry name" value="ABC transporter ATP-binding protein/permease"/>
    <property type="match status" value="1"/>
</dbReference>
<keyword evidence="7 9" id="KW-1133">Transmembrane helix</keyword>
<dbReference type="GO" id="GO:0005524">
    <property type="term" value="F:ATP binding"/>
    <property type="evidence" value="ECO:0007669"/>
    <property type="project" value="UniProtKB-KW"/>
</dbReference>
<dbReference type="AlphaFoldDB" id="A0A540VGV9"/>
<dbReference type="PANTHER" id="PTHR43394">
    <property type="entry name" value="ATP-DEPENDENT PERMEASE MDL1, MITOCHONDRIAL"/>
    <property type="match status" value="1"/>
</dbReference>
<dbReference type="SUPFAM" id="SSF52540">
    <property type="entry name" value="P-loop containing nucleoside triphosphate hydrolases"/>
    <property type="match status" value="1"/>
</dbReference>
<dbReference type="EMBL" id="VIGC01000010">
    <property type="protein sequence ID" value="TQE96005.1"/>
    <property type="molecule type" value="Genomic_DNA"/>
</dbReference>
<evidence type="ECO:0000256" key="7">
    <source>
        <dbReference type="ARBA" id="ARBA00022989"/>
    </source>
</evidence>
<evidence type="ECO:0000256" key="4">
    <source>
        <dbReference type="ARBA" id="ARBA00022692"/>
    </source>
</evidence>
<accession>A0A540VGV9</accession>
<dbReference type="OrthoDB" id="9769895at2"/>
<evidence type="ECO:0000256" key="2">
    <source>
        <dbReference type="ARBA" id="ARBA00022448"/>
    </source>
</evidence>
<dbReference type="InterPro" id="IPR036640">
    <property type="entry name" value="ABC1_TM_sf"/>
</dbReference>
<name>A0A540VGV9_9CHLR</name>
<dbReference type="Gene3D" id="3.40.50.300">
    <property type="entry name" value="P-loop containing nucleotide triphosphate hydrolases"/>
    <property type="match status" value="1"/>
</dbReference>
<dbReference type="PROSITE" id="PS00211">
    <property type="entry name" value="ABC_TRANSPORTER_1"/>
    <property type="match status" value="1"/>
</dbReference>
<reference evidence="12 13" key="1">
    <citation type="submission" date="2019-06" db="EMBL/GenBank/DDBJ databases">
        <title>Genome sequence of Litorilinea aerophila BAA-2444.</title>
        <authorList>
            <person name="Maclea K.S."/>
            <person name="Maurais E.G."/>
            <person name="Iannazzi L.C."/>
        </authorList>
    </citation>
    <scope>NUCLEOTIDE SEQUENCE [LARGE SCALE GENOMIC DNA]</scope>
    <source>
        <strain evidence="12 13">ATCC BAA-2444</strain>
    </source>
</reference>
<feature type="domain" description="ABC transmembrane type-1" evidence="11">
    <location>
        <begin position="27"/>
        <end position="304"/>
    </location>
</feature>
<dbReference type="GO" id="GO:0016887">
    <property type="term" value="F:ATP hydrolysis activity"/>
    <property type="evidence" value="ECO:0007669"/>
    <property type="project" value="InterPro"/>
</dbReference>
<dbReference type="InterPro" id="IPR017871">
    <property type="entry name" value="ABC_transporter-like_CS"/>
</dbReference>
<proteinExistence type="predicted"/>
<dbReference type="GO" id="GO:0005886">
    <property type="term" value="C:plasma membrane"/>
    <property type="evidence" value="ECO:0007669"/>
    <property type="project" value="UniProtKB-SubCell"/>
</dbReference>
<dbReference type="SUPFAM" id="SSF90123">
    <property type="entry name" value="ABC transporter transmembrane region"/>
    <property type="match status" value="1"/>
</dbReference>
<organism evidence="12 13">
    <name type="scientific">Litorilinea aerophila</name>
    <dbReference type="NCBI Taxonomy" id="1204385"/>
    <lineage>
        <taxon>Bacteria</taxon>
        <taxon>Bacillati</taxon>
        <taxon>Chloroflexota</taxon>
        <taxon>Caldilineae</taxon>
        <taxon>Caldilineales</taxon>
        <taxon>Caldilineaceae</taxon>
        <taxon>Litorilinea</taxon>
    </lineage>
</organism>
<comment type="subcellular location">
    <subcellularLocation>
        <location evidence="1">Cell membrane</location>
        <topology evidence="1">Multi-pass membrane protein</topology>
    </subcellularLocation>
</comment>
<sequence>MLFSPSMGLLHRYLRPQGRRVMALGSLLLSTIGLQLFAPQLIRYFIDQAQAHAAMAQLLAAAGLFLLAGLAQQGLTVLFIRLGSDIAWTATNHLRTDLLRHLLHLDLAFHHRHTPGELLERIDGDVDLLATFFSETLLQILSGLLLAAGVLVLLFWTEWRVGLLFACFALAYLYVHTRGQRLALPHWRLARQAAAEFSGFVGEQLDGRRDLQGCGAVPYALQGFLQRLRELLERTLRAEVITDAGWSASKIFYDLGTVVVMGVGAYLYHRDTLTIGTVYLLLHYLSMINQPLNRIAQQMEEIQRARVGAERIQALLAIPPADTDEGTASLPAGQALAVTWERVTFDYRAHPSPGALLTDSLPADESASHGDSPALHDISFALEAGQVLGLLGRTGSGKSTLARLLLRLYDPTHGRITLDGVDLRQVPRAEVRRRVGFVTQDVQIFHATVRENLTLFDETIQDRQILESLERLGLTPWLDGLPAGLDTLLGGEGGGLSAGQAQLLALARVFLRNPGLVILDEPSSRLDPATERLLDVALDHLLQGRTGIIIAHRLETIRRAHQLLILEQGRVLEQGTYAALAEAPDSVFAGLLRQGLEEVLV</sequence>
<dbReference type="InterPro" id="IPR003439">
    <property type="entry name" value="ABC_transporter-like_ATP-bd"/>
</dbReference>
<evidence type="ECO:0000256" key="1">
    <source>
        <dbReference type="ARBA" id="ARBA00004651"/>
    </source>
</evidence>